<proteinExistence type="predicted"/>
<keyword evidence="2" id="KW-1185">Reference proteome</keyword>
<reference evidence="1" key="1">
    <citation type="journal article" date="2023" name="Genome Biol. Evol.">
        <title>Long-read-based Genome Assembly of Drosophila gunungcola Reveals Fewer Chemosensory Genes in Flower-breeding Species.</title>
        <authorList>
            <person name="Negi A."/>
            <person name="Liao B.Y."/>
            <person name="Yeh S.D."/>
        </authorList>
    </citation>
    <scope>NUCLEOTIDE SEQUENCE</scope>
    <source>
        <strain evidence="1">Sukarami</strain>
    </source>
</reference>
<gene>
    <name evidence="1" type="ORF">M5D96_008779</name>
</gene>
<comment type="caution">
    <text evidence="1">The sequence shown here is derived from an EMBL/GenBank/DDBJ whole genome shotgun (WGS) entry which is preliminary data.</text>
</comment>
<protein>
    <submittedName>
        <fullName evidence="1">Uncharacterized protein</fullName>
    </submittedName>
</protein>
<organism evidence="1 2">
    <name type="scientific">Drosophila gunungcola</name>
    <name type="common">fruit fly</name>
    <dbReference type="NCBI Taxonomy" id="103775"/>
    <lineage>
        <taxon>Eukaryota</taxon>
        <taxon>Metazoa</taxon>
        <taxon>Ecdysozoa</taxon>
        <taxon>Arthropoda</taxon>
        <taxon>Hexapoda</taxon>
        <taxon>Insecta</taxon>
        <taxon>Pterygota</taxon>
        <taxon>Neoptera</taxon>
        <taxon>Endopterygota</taxon>
        <taxon>Diptera</taxon>
        <taxon>Brachycera</taxon>
        <taxon>Muscomorpha</taxon>
        <taxon>Ephydroidea</taxon>
        <taxon>Drosophilidae</taxon>
        <taxon>Drosophila</taxon>
        <taxon>Sophophora</taxon>
    </lineage>
</organism>
<dbReference type="EMBL" id="JAMKOV010000007">
    <property type="protein sequence ID" value="KAI8038866.1"/>
    <property type="molecule type" value="Genomic_DNA"/>
</dbReference>
<name>A0A9P9YL45_9MUSC</name>
<dbReference type="Proteomes" id="UP001059596">
    <property type="component" value="Unassembled WGS sequence"/>
</dbReference>
<evidence type="ECO:0000313" key="1">
    <source>
        <dbReference type="EMBL" id="KAI8038866.1"/>
    </source>
</evidence>
<dbReference type="AlphaFoldDB" id="A0A9P9YL45"/>
<sequence>MGAYEFKFYNLIAANDFDNPIEYYQNTFFRNPYFSVLFF</sequence>
<evidence type="ECO:0000313" key="2">
    <source>
        <dbReference type="Proteomes" id="UP001059596"/>
    </source>
</evidence>
<accession>A0A9P9YL45</accession>